<sequence>MQLQTLLPLLLSASGVLSAAVSNNDNHLKGRQAIIGSIDRFNAAGCTQGCHVREQGDVLAGVCQDATPIRGEGDCNNSASISALSAGCSITVWNQPGCTGQSRTASDFGICLQFDGALVRSFSGSCP</sequence>
<dbReference type="AlphaFoldDB" id="A0A9P4SE23"/>
<reference evidence="2" key="1">
    <citation type="journal article" date="2020" name="Stud. Mycol.">
        <title>101 Dothideomycetes genomes: a test case for predicting lifestyles and emergence of pathogens.</title>
        <authorList>
            <person name="Haridas S."/>
            <person name="Albert R."/>
            <person name="Binder M."/>
            <person name="Bloem J."/>
            <person name="Labutti K."/>
            <person name="Salamov A."/>
            <person name="Andreopoulos B."/>
            <person name="Baker S."/>
            <person name="Barry K."/>
            <person name="Bills G."/>
            <person name="Bluhm B."/>
            <person name="Cannon C."/>
            <person name="Castanera R."/>
            <person name="Culley D."/>
            <person name="Daum C."/>
            <person name="Ezra D."/>
            <person name="Gonzalez J."/>
            <person name="Henrissat B."/>
            <person name="Kuo A."/>
            <person name="Liang C."/>
            <person name="Lipzen A."/>
            <person name="Lutzoni F."/>
            <person name="Magnuson J."/>
            <person name="Mondo S."/>
            <person name="Nolan M."/>
            <person name="Ohm R."/>
            <person name="Pangilinan J."/>
            <person name="Park H.-J."/>
            <person name="Ramirez L."/>
            <person name="Alfaro M."/>
            <person name="Sun H."/>
            <person name="Tritt A."/>
            <person name="Yoshinaga Y."/>
            <person name="Zwiers L.-H."/>
            <person name="Turgeon B."/>
            <person name="Goodwin S."/>
            <person name="Spatafora J."/>
            <person name="Crous P."/>
            <person name="Grigoriev I."/>
        </authorList>
    </citation>
    <scope>NUCLEOTIDE SEQUENCE</scope>
    <source>
        <strain evidence="2">CBS 101060</strain>
    </source>
</reference>
<dbReference type="Proteomes" id="UP000799429">
    <property type="component" value="Unassembled WGS sequence"/>
</dbReference>
<gene>
    <name evidence="2" type="ORF">M501DRAFT_1030084</name>
</gene>
<protein>
    <submittedName>
        <fullName evidence="2">Uncharacterized protein</fullName>
    </submittedName>
</protein>
<evidence type="ECO:0000256" key="1">
    <source>
        <dbReference type="SAM" id="SignalP"/>
    </source>
</evidence>
<accession>A0A9P4SE23</accession>
<name>A0A9P4SE23_9PEZI</name>
<feature type="chain" id="PRO_5040154551" evidence="1">
    <location>
        <begin position="19"/>
        <end position="127"/>
    </location>
</feature>
<proteinExistence type="predicted"/>
<evidence type="ECO:0000313" key="3">
    <source>
        <dbReference type="Proteomes" id="UP000799429"/>
    </source>
</evidence>
<keyword evidence="1" id="KW-0732">Signal</keyword>
<dbReference type="EMBL" id="MU006092">
    <property type="protein sequence ID" value="KAF2840880.1"/>
    <property type="molecule type" value="Genomic_DNA"/>
</dbReference>
<feature type="signal peptide" evidence="1">
    <location>
        <begin position="1"/>
        <end position="18"/>
    </location>
</feature>
<evidence type="ECO:0000313" key="2">
    <source>
        <dbReference type="EMBL" id="KAF2840880.1"/>
    </source>
</evidence>
<keyword evidence="3" id="KW-1185">Reference proteome</keyword>
<organism evidence="2 3">
    <name type="scientific">Patellaria atrata CBS 101060</name>
    <dbReference type="NCBI Taxonomy" id="1346257"/>
    <lineage>
        <taxon>Eukaryota</taxon>
        <taxon>Fungi</taxon>
        <taxon>Dikarya</taxon>
        <taxon>Ascomycota</taxon>
        <taxon>Pezizomycotina</taxon>
        <taxon>Dothideomycetes</taxon>
        <taxon>Dothideomycetes incertae sedis</taxon>
        <taxon>Patellariales</taxon>
        <taxon>Patellariaceae</taxon>
        <taxon>Patellaria</taxon>
    </lineage>
</organism>
<comment type="caution">
    <text evidence="2">The sequence shown here is derived from an EMBL/GenBank/DDBJ whole genome shotgun (WGS) entry which is preliminary data.</text>
</comment>